<evidence type="ECO:0000313" key="1">
    <source>
        <dbReference type="EMBL" id="BBH93677.1"/>
    </source>
</evidence>
<evidence type="ECO:0008006" key="2">
    <source>
        <dbReference type="Google" id="ProtNLM"/>
    </source>
</evidence>
<dbReference type="AlphaFoldDB" id="A0A455SZ96"/>
<organism evidence="1">
    <name type="scientific">Thermogemmatispora argillosa</name>
    <dbReference type="NCBI Taxonomy" id="2045280"/>
    <lineage>
        <taxon>Bacteria</taxon>
        <taxon>Bacillati</taxon>
        <taxon>Chloroflexota</taxon>
        <taxon>Ktedonobacteria</taxon>
        <taxon>Thermogemmatisporales</taxon>
        <taxon>Thermogemmatisporaceae</taxon>
        <taxon>Thermogemmatispora</taxon>
    </lineage>
</organism>
<gene>
    <name evidence="1" type="ORF">KTA_18760</name>
</gene>
<dbReference type="SUPFAM" id="SSF82171">
    <property type="entry name" value="DPP6 N-terminal domain-like"/>
    <property type="match status" value="1"/>
</dbReference>
<proteinExistence type="predicted"/>
<protein>
    <recommendedName>
        <fullName evidence="2">Lipoprotein LpqB beta-propeller domain-containing protein</fullName>
    </recommendedName>
</protein>
<reference evidence="1" key="1">
    <citation type="submission" date="2018-12" db="EMBL/GenBank/DDBJ databases">
        <title>Novel natural products biosynthetic potential of the class Ktedonobacteria.</title>
        <authorList>
            <person name="Zheng Y."/>
            <person name="Saitou A."/>
            <person name="Wang C.M."/>
            <person name="Toyoda A."/>
            <person name="Minakuchi Y."/>
            <person name="Sekiguchi Y."/>
            <person name="Ueda K."/>
            <person name="Takano H."/>
            <person name="Sakai Y."/>
            <person name="Yokota A."/>
            <person name="Yabe S."/>
        </authorList>
    </citation>
    <scope>NUCLEOTIDE SEQUENCE</scope>
    <source>
        <strain evidence="1">A3-2</strain>
    </source>
</reference>
<name>A0A455SZ96_9CHLR</name>
<dbReference type="EMBL" id="AP019377">
    <property type="protein sequence ID" value="BBH93677.1"/>
    <property type="molecule type" value="Genomic_DNA"/>
</dbReference>
<sequence>MPVTQTSCPSVSPGNPFGTRPAIMRPLALGSHQNLVYIYNEGQPQTSSAHGHLVRYDVATGRRITIATSGLSIIEAQISADGQWVMFLSLPDPHSDRDHVAMLQMVRVDGQGLQTLYCFPKLPYTPKGPTLSAFEGRGILSYGYPPLRFVWSPDERRVLLSADLQGQTSLMTLFDIKTGGLRQLLLYSQYCSIAIPFTWLDSNQVYIVTEGRAICGSPPPPMDLYLLNVDKSTNPIQPIWKSILSENVRFSDVSVDISPDSSHLFDSTCEMTGPFVTTIISEPTRGGPQTTIYHQLAPAQNPESCVESIRATAKNALLMLIRSGLSSFQCGENFQDTFQLATLGADGHGQPHVLANLEPGNSYSLDQDVPTLWSLVSRDGHLYAMTAYKLLGNCSNPTEETTILYGRFSGEAPVIVTKTSAGKVEVVGWTAL</sequence>
<accession>A0A455SZ96</accession>